<dbReference type="EMBL" id="JAUEDM010000003">
    <property type="protein sequence ID" value="KAK3322145.1"/>
    <property type="molecule type" value="Genomic_DNA"/>
</dbReference>
<dbReference type="AlphaFoldDB" id="A0AAE0M7V1"/>
<sequence>MSTSVSDLASLAGTDSIFKFVGEGAANIVFEIIQPASSQNDILRGKLLRVPKARTHALNYEELQCYWETAIKPLFRDGELVEQSLVRIGAGRHVLSDLNSVLAEFETTRRRDFQGSRVDEEAEYGMLVDDMRKKNPDDTVLEFKPKWIFQSPNAPFNAKRCRNCAKATLRASDSRRSDGVVNGGGGTPPPSYITDSPVLCSIDVLESKLNHRARDRVLAIITENLLQPADPRFDRLKAWLELNHLLPRLCNLQRVNDDVFAGGCLEADPAQQHPKLELAMTLRDCTCFVRIPADPTEEVEAKLADLDKKNGAAKLRTWQALERRLVEEGFYTAPKPREQWTCRLERGREDHEE</sequence>
<evidence type="ECO:0000256" key="5">
    <source>
        <dbReference type="ARBA" id="ARBA00022679"/>
    </source>
</evidence>
<proteinExistence type="inferred from homology"/>
<keyword evidence="5 9" id="KW-0808">Transferase</keyword>
<evidence type="ECO:0000313" key="10">
    <source>
        <dbReference type="EMBL" id="KAK3322145.1"/>
    </source>
</evidence>
<reference evidence="10" key="2">
    <citation type="submission" date="2023-06" db="EMBL/GenBank/DDBJ databases">
        <authorList>
            <consortium name="Lawrence Berkeley National Laboratory"/>
            <person name="Haridas S."/>
            <person name="Hensen N."/>
            <person name="Bonometti L."/>
            <person name="Westerberg I."/>
            <person name="Brannstrom I.O."/>
            <person name="Guillou S."/>
            <person name="Cros-Aarteil S."/>
            <person name="Calhoun S."/>
            <person name="Kuo A."/>
            <person name="Mondo S."/>
            <person name="Pangilinan J."/>
            <person name="Riley R."/>
            <person name="Labutti K."/>
            <person name="Andreopoulos B."/>
            <person name="Lipzen A."/>
            <person name="Chen C."/>
            <person name="Yanf M."/>
            <person name="Daum C."/>
            <person name="Ng V."/>
            <person name="Clum A."/>
            <person name="Steindorff A."/>
            <person name="Ohm R."/>
            <person name="Martin F."/>
            <person name="Silar P."/>
            <person name="Natvig D."/>
            <person name="Lalanne C."/>
            <person name="Gautier V."/>
            <person name="Ament-Velasquez S.L."/>
            <person name="Kruys A."/>
            <person name="Hutchinson M.I."/>
            <person name="Powell A.J."/>
            <person name="Barry K."/>
            <person name="Miller A.N."/>
            <person name="Grigoriev I.V."/>
            <person name="Debuchy R."/>
            <person name="Gladieux P."/>
            <person name="Thoren M.H."/>
            <person name="Johannesson H."/>
        </authorList>
    </citation>
    <scope>NUCLEOTIDE SEQUENCE</scope>
    <source>
        <strain evidence="10">CBS 118394</strain>
    </source>
</reference>
<dbReference type="InterPro" id="IPR009286">
    <property type="entry name" value="Ins_P5_2-kin"/>
</dbReference>
<keyword evidence="8 9" id="KW-0067">ATP-binding</keyword>
<comment type="function">
    <text evidence="1">Has kinase activity and phosphorylates inositol-1,3,4,5,6-pentakisphosphate (Ins(1,3,4,5,6)P5) to produce 1,2,3,4,5,6-hexakisphosphate (InsP6), also known as phytate.</text>
</comment>
<keyword evidence="6 9" id="KW-0547">Nucleotide-binding</keyword>
<keyword evidence="11" id="KW-1185">Reference proteome</keyword>
<evidence type="ECO:0000256" key="9">
    <source>
        <dbReference type="RuleBase" id="RU364126"/>
    </source>
</evidence>
<comment type="function">
    <text evidence="9">Phosphorylates Ins(1,3,4,5,6)P5 at position 2 to form Ins(1,2,3,4,5,6)P6 (InsP6 or phytate).</text>
</comment>
<evidence type="ECO:0000256" key="7">
    <source>
        <dbReference type="ARBA" id="ARBA00022777"/>
    </source>
</evidence>
<dbReference type="GO" id="GO:0035299">
    <property type="term" value="F:inositol-1,3,4,5,6-pentakisphosphate 2-kinase activity"/>
    <property type="evidence" value="ECO:0007669"/>
    <property type="project" value="UniProtKB-EC"/>
</dbReference>
<gene>
    <name evidence="10" type="ORF">B0H66DRAFT_531493</name>
</gene>
<dbReference type="Proteomes" id="UP001283341">
    <property type="component" value="Unassembled WGS sequence"/>
</dbReference>
<organism evidence="10 11">
    <name type="scientific">Apodospora peruviana</name>
    <dbReference type="NCBI Taxonomy" id="516989"/>
    <lineage>
        <taxon>Eukaryota</taxon>
        <taxon>Fungi</taxon>
        <taxon>Dikarya</taxon>
        <taxon>Ascomycota</taxon>
        <taxon>Pezizomycotina</taxon>
        <taxon>Sordariomycetes</taxon>
        <taxon>Sordariomycetidae</taxon>
        <taxon>Sordariales</taxon>
        <taxon>Lasiosphaeriaceae</taxon>
        <taxon>Apodospora</taxon>
    </lineage>
</organism>
<evidence type="ECO:0000256" key="1">
    <source>
        <dbReference type="ARBA" id="ARBA00003979"/>
    </source>
</evidence>
<evidence type="ECO:0000256" key="8">
    <source>
        <dbReference type="ARBA" id="ARBA00022840"/>
    </source>
</evidence>
<evidence type="ECO:0000313" key="11">
    <source>
        <dbReference type="Proteomes" id="UP001283341"/>
    </source>
</evidence>
<evidence type="ECO:0000256" key="2">
    <source>
        <dbReference type="ARBA" id="ARBA00008305"/>
    </source>
</evidence>
<dbReference type="Pfam" id="PF06090">
    <property type="entry name" value="Ins_P5_2-kin"/>
    <property type="match status" value="1"/>
</dbReference>
<protein>
    <recommendedName>
        <fullName evidence="4 9">Inositol-pentakisphosphate 2-kinase</fullName>
        <ecNumber evidence="3 9">2.7.1.158</ecNumber>
    </recommendedName>
</protein>
<reference evidence="10" key="1">
    <citation type="journal article" date="2023" name="Mol. Phylogenet. Evol.">
        <title>Genome-scale phylogeny and comparative genomics of the fungal order Sordariales.</title>
        <authorList>
            <person name="Hensen N."/>
            <person name="Bonometti L."/>
            <person name="Westerberg I."/>
            <person name="Brannstrom I.O."/>
            <person name="Guillou S."/>
            <person name="Cros-Aarteil S."/>
            <person name="Calhoun S."/>
            <person name="Haridas S."/>
            <person name="Kuo A."/>
            <person name="Mondo S."/>
            <person name="Pangilinan J."/>
            <person name="Riley R."/>
            <person name="LaButti K."/>
            <person name="Andreopoulos B."/>
            <person name="Lipzen A."/>
            <person name="Chen C."/>
            <person name="Yan M."/>
            <person name="Daum C."/>
            <person name="Ng V."/>
            <person name="Clum A."/>
            <person name="Steindorff A."/>
            <person name="Ohm R.A."/>
            <person name="Martin F."/>
            <person name="Silar P."/>
            <person name="Natvig D.O."/>
            <person name="Lalanne C."/>
            <person name="Gautier V."/>
            <person name="Ament-Velasquez S.L."/>
            <person name="Kruys A."/>
            <person name="Hutchinson M.I."/>
            <person name="Powell A.J."/>
            <person name="Barry K."/>
            <person name="Miller A.N."/>
            <person name="Grigoriev I.V."/>
            <person name="Debuchy R."/>
            <person name="Gladieux P."/>
            <person name="Hiltunen Thoren M."/>
            <person name="Johannesson H."/>
        </authorList>
    </citation>
    <scope>NUCLEOTIDE SEQUENCE</scope>
    <source>
        <strain evidence="10">CBS 118394</strain>
    </source>
</reference>
<dbReference type="PANTHER" id="PTHR14456">
    <property type="entry name" value="INOSITOL POLYPHOSPHATE KINASE 1"/>
    <property type="match status" value="1"/>
</dbReference>
<keyword evidence="7 9" id="KW-0418">Kinase</keyword>
<dbReference type="GO" id="GO:0005524">
    <property type="term" value="F:ATP binding"/>
    <property type="evidence" value="ECO:0007669"/>
    <property type="project" value="UniProtKB-KW"/>
</dbReference>
<dbReference type="GO" id="GO:0005634">
    <property type="term" value="C:nucleus"/>
    <property type="evidence" value="ECO:0007669"/>
    <property type="project" value="TreeGrafter"/>
</dbReference>
<comment type="similarity">
    <text evidence="2">Belongs to the IPK1 type 1 family.</text>
</comment>
<dbReference type="GO" id="GO:0032958">
    <property type="term" value="P:inositol phosphate biosynthetic process"/>
    <property type="evidence" value="ECO:0007669"/>
    <property type="project" value="TreeGrafter"/>
</dbReference>
<comment type="catalytic activity">
    <reaction evidence="9">
        <text>1D-myo-inositol 1,3,4,5,6-pentakisphosphate + ATP = 1D-myo-inositol hexakisphosphate + ADP + H(+)</text>
        <dbReference type="Rhea" id="RHEA:20313"/>
        <dbReference type="ChEBI" id="CHEBI:15378"/>
        <dbReference type="ChEBI" id="CHEBI:30616"/>
        <dbReference type="ChEBI" id="CHEBI:57733"/>
        <dbReference type="ChEBI" id="CHEBI:58130"/>
        <dbReference type="ChEBI" id="CHEBI:456216"/>
        <dbReference type="EC" id="2.7.1.158"/>
    </reaction>
</comment>
<dbReference type="EC" id="2.7.1.158" evidence="3 9"/>
<evidence type="ECO:0000256" key="6">
    <source>
        <dbReference type="ARBA" id="ARBA00022741"/>
    </source>
</evidence>
<evidence type="ECO:0000256" key="3">
    <source>
        <dbReference type="ARBA" id="ARBA00012023"/>
    </source>
</evidence>
<name>A0AAE0M7V1_9PEZI</name>
<comment type="domain">
    <text evidence="9">The EXKPK motif is conserved in inositol-pentakisphosphate 2-kinases of both family 1 and 2.</text>
</comment>
<comment type="caution">
    <text evidence="10">The sequence shown here is derived from an EMBL/GenBank/DDBJ whole genome shotgun (WGS) entry which is preliminary data.</text>
</comment>
<accession>A0AAE0M7V1</accession>
<evidence type="ECO:0000256" key="4">
    <source>
        <dbReference type="ARBA" id="ARBA00014846"/>
    </source>
</evidence>
<dbReference type="PANTHER" id="PTHR14456:SF2">
    <property type="entry name" value="INOSITOL-PENTAKISPHOSPHATE 2-KINASE"/>
    <property type="match status" value="1"/>
</dbReference>